<gene>
    <name evidence="2" type="ORF">SAMN05660477_01297</name>
</gene>
<dbReference type="InterPro" id="IPR025235">
    <property type="entry name" value="DUF4178"/>
</dbReference>
<dbReference type="AlphaFoldDB" id="A0A1T5ED19"/>
<name>A0A1T5ED19_9FLAO</name>
<dbReference type="Proteomes" id="UP000191112">
    <property type="component" value="Unassembled WGS sequence"/>
</dbReference>
<keyword evidence="3" id="KW-1185">Reference proteome</keyword>
<accession>A0A1T5ED19</accession>
<dbReference type="STRING" id="619805.SAMN05660477_01297"/>
<proteinExistence type="predicted"/>
<dbReference type="Pfam" id="PF13785">
    <property type="entry name" value="DUF4178"/>
    <property type="match status" value="1"/>
</dbReference>
<reference evidence="2 3" key="1">
    <citation type="submission" date="2017-02" db="EMBL/GenBank/DDBJ databases">
        <authorList>
            <person name="Peterson S.W."/>
        </authorList>
    </citation>
    <scope>NUCLEOTIDE SEQUENCE [LARGE SCALE GENOMIC DNA]</scope>
    <source>
        <strain evidence="2 3">DSM 22323</strain>
    </source>
</reference>
<sequence length="161" mass="18949">MEFVCPLCQAKNEHQLDFKIEEYVCRSCYNLIDVRSNKSRKQLPRLASNITLDTSKKGVIDGVEYFVVAVVVRNYANVADWREYYLRDKEGNDAFLSESDGHWVFMLPQDEEFSEHRGYCNFKGRVYRHYETTPSGISYMEGFFDEKVSFKPATYKEYVIV</sequence>
<organism evidence="2 3">
    <name type="scientific">Soonwooa buanensis</name>
    <dbReference type="NCBI Taxonomy" id="619805"/>
    <lineage>
        <taxon>Bacteria</taxon>
        <taxon>Pseudomonadati</taxon>
        <taxon>Bacteroidota</taxon>
        <taxon>Flavobacteriia</taxon>
        <taxon>Flavobacteriales</taxon>
        <taxon>Weeksellaceae</taxon>
        <taxon>Chryseobacterium group</taxon>
        <taxon>Soonwooa</taxon>
    </lineage>
</organism>
<feature type="domain" description="DUF4178" evidence="1">
    <location>
        <begin position="60"/>
        <end position="145"/>
    </location>
</feature>
<evidence type="ECO:0000313" key="3">
    <source>
        <dbReference type="Proteomes" id="UP000191112"/>
    </source>
</evidence>
<dbReference type="OrthoDB" id="713199at2"/>
<evidence type="ECO:0000313" key="2">
    <source>
        <dbReference type="EMBL" id="SKB81729.1"/>
    </source>
</evidence>
<protein>
    <recommendedName>
        <fullName evidence="1">DUF4178 domain-containing protein</fullName>
    </recommendedName>
</protein>
<dbReference type="EMBL" id="FUYZ01000003">
    <property type="protein sequence ID" value="SKB81729.1"/>
    <property type="molecule type" value="Genomic_DNA"/>
</dbReference>
<dbReference type="RefSeq" id="WP_079666559.1">
    <property type="nucleotide sequence ID" value="NZ_FUYZ01000003.1"/>
</dbReference>
<evidence type="ECO:0000259" key="1">
    <source>
        <dbReference type="Pfam" id="PF13785"/>
    </source>
</evidence>